<name>A0A1L7X1W6_9HELO</name>
<evidence type="ECO:0000313" key="1">
    <source>
        <dbReference type="EMBL" id="CZR59021.1"/>
    </source>
</evidence>
<dbReference type="InterPro" id="IPR032710">
    <property type="entry name" value="NTF2-like_dom_sf"/>
</dbReference>
<dbReference type="SUPFAM" id="SSF54427">
    <property type="entry name" value="NTF2-like"/>
    <property type="match status" value="1"/>
</dbReference>
<dbReference type="OrthoDB" id="9983368at2759"/>
<reference evidence="1 2" key="1">
    <citation type="submission" date="2016-03" db="EMBL/GenBank/DDBJ databases">
        <authorList>
            <person name="Ploux O."/>
        </authorList>
    </citation>
    <scope>NUCLEOTIDE SEQUENCE [LARGE SCALE GENOMIC DNA]</scope>
    <source>
        <strain evidence="1 2">UAMH 11012</strain>
    </source>
</reference>
<dbReference type="Gene3D" id="3.10.450.50">
    <property type="match status" value="1"/>
</dbReference>
<keyword evidence="2" id="KW-1185">Reference proteome</keyword>
<dbReference type="EMBL" id="FJOG01000013">
    <property type="protein sequence ID" value="CZR59021.1"/>
    <property type="molecule type" value="Genomic_DNA"/>
</dbReference>
<evidence type="ECO:0008006" key="3">
    <source>
        <dbReference type="Google" id="ProtNLM"/>
    </source>
</evidence>
<gene>
    <name evidence="1" type="ORF">PAC_08913</name>
</gene>
<proteinExistence type="predicted"/>
<dbReference type="Proteomes" id="UP000184330">
    <property type="component" value="Unassembled WGS sequence"/>
</dbReference>
<organism evidence="1 2">
    <name type="scientific">Phialocephala subalpina</name>
    <dbReference type="NCBI Taxonomy" id="576137"/>
    <lineage>
        <taxon>Eukaryota</taxon>
        <taxon>Fungi</taxon>
        <taxon>Dikarya</taxon>
        <taxon>Ascomycota</taxon>
        <taxon>Pezizomycotina</taxon>
        <taxon>Leotiomycetes</taxon>
        <taxon>Helotiales</taxon>
        <taxon>Mollisiaceae</taxon>
        <taxon>Phialocephala</taxon>
        <taxon>Phialocephala fortinii species complex</taxon>
    </lineage>
</organism>
<dbReference type="AlphaFoldDB" id="A0A1L7X1W6"/>
<sequence length="160" mass="17745">MSLENVSREEIVAWLHKWHAGADTLTTDAHHMFFTKDATLTYANNHPVVGLNNIIEFFNAVFPLLSSMSHQTRSLAVSKNTLFLRDYIIYIVKGDPEKKEIKVPALGVFEMVENAGERIGRVDLSGKGEGGEAAVVKGLEIYLDASEVFGRIQGVKEGRL</sequence>
<protein>
    <recommendedName>
        <fullName evidence="3">SnoaL-like domain-containing protein</fullName>
    </recommendedName>
</protein>
<evidence type="ECO:0000313" key="2">
    <source>
        <dbReference type="Proteomes" id="UP000184330"/>
    </source>
</evidence>
<accession>A0A1L7X1W6</accession>